<proteinExistence type="predicted"/>
<keyword evidence="2" id="KW-0805">Transcription regulation</keyword>
<accession>A0AAV0Z2P9</accession>
<keyword evidence="5" id="KW-1185">Reference proteome</keyword>
<gene>
    <name evidence="4" type="ORF">VFH_I470080</name>
</gene>
<evidence type="ECO:0000256" key="3">
    <source>
        <dbReference type="ARBA" id="ARBA00023163"/>
    </source>
</evidence>
<protein>
    <submittedName>
        <fullName evidence="4">Uncharacterized protein</fullName>
    </submittedName>
</protein>
<dbReference type="Proteomes" id="UP001157006">
    <property type="component" value="Chromosome 1L"/>
</dbReference>
<dbReference type="EMBL" id="OX451736">
    <property type="protein sequence ID" value="CAI8591054.1"/>
    <property type="molecule type" value="Genomic_DNA"/>
</dbReference>
<evidence type="ECO:0000313" key="4">
    <source>
        <dbReference type="EMBL" id="CAI8591054.1"/>
    </source>
</evidence>
<dbReference type="GO" id="GO:0003700">
    <property type="term" value="F:DNA-binding transcription factor activity"/>
    <property type="evidence" value="ECO:0007669"/>
    <property type="project" value="InterPro"/>
</dbReference>
<keyword evidence="3" id="KW-0804">Transcription</keyword>
<sequence length="265" mass="28716">MNMCRKCVGSRVCECGGHNGNGVTNWSAGSRKQQKQKQPKILKRGPGVAELEKILREQETTSDLPATQRGDNGGFSISLSWPCPNSSTLNSHVPSFSPAIGSMYGNSATWEPKSNLNEVVDGSQSDDSAMMQINQFHGNFMPQDEQKIVVGITQTDTSSLAKSLTPQFNESDGVSSYNHTNECYSTFELNNQRFNSENDGSGDANFLQYVVSEIPPPPMPSSPSVHSVVHDGKPFFNFLEVKAQEGVTDATSGSSNDGIDLTLKL</sequence>
<dbReference type="AlphaFoldDB" id="A0AAV0Z2P9"/>
<name>A0AAV0Z2P9_VICFA</name>
<evidence type="ECO:0000256" key="2">
    <source>
        <dbReference type="ARBA" id="ARBA00023015"/>
    </source>
</evidence>
<dbReference type="PANTHER" id="PTHR33388:SF19">
    <property type="entry name" value="SPOROCYTELESS-LIKE EAR-CONTAINING PROTEIN"/>
    <property type="match status" value="1"/>
</dbReference>
<evidence type="ECO:0000313" key="5">
    <source>
        <dbReference type="Proteomes" id="UP001157006"/>
    </source>
</evidence>
<dbReference type="PANTHER" id="PTHR33388">
    <property type="entry name" value="OS01G0212500 PROTEIN"/>
    <property type="match status" value="1"/>
</dbReference>
<dbReference type="InterPro" id="IPR040356">
    <property type="entry name" value="SPEAR"/>
</dbReference>
<keyword evidence="1" id="KW-0678">Repressor</keyword>
<organism evidence="4 5">
    <name type="scientific">Vicia faba</name>
    <name type="common">Broad bean</name>
    <name type="synonym">Faba vulgaris</name>
    <dbReference type="NCBI Taxonomy" id="3906"/>
    <lineage>
        <taxon>Eukaryota</taxon>
        <taxon>Viridiplantae</taxon>
        <taxon>Streptophyta</taxon>
        <taxon>Embryophyta</taxon>
        <taxon>Tracheophyta</taxon>
        <taxon>Spermatophyta</taxon>
        <taxon>Magnoliopsida</taxon>
        <taxon>eudicotyledons</taxon>
        <taxon>Gunneridae</taxon>
        <taxon>Pentapetalae</taxon>
        <taxon>rosids</taxon>
        <taxon>fabids</taxon>
        <taxon>Fabales</taxon>
        <taxon>Fabaceae</taxon>
        <taxon>Papilionoideae</taxon>
        <taxon>50 kb inversion clade</taxon>
        <taxon>NPAAA clade</taxon>
        <taxon>Hologalegina</taxon>
        <taxon>IRL clade</taxon>
        <taxon>Fabeae</taxon>
        <taxon>Vicia</taxon>
    </lineage>
</organism>
<evidence type="ECO:0000256" key="1">
    <source>
        <dbReference type="ARBA" id="ARBA00022491"/>
    </source>
</evidence>
<reference evidence="4 5" key="1">
    <citation type="submission" date="2023-01" db="EMBL/GenBank/DDBJ databases">
        <authorList>
            <person name="Kreplak J."/>
        </authorList>
    </citation>
    <scope>NUCLEOTIDE SEQUENCE [LARGE SCALE GENOMIC DNA]</scope>
</reference>